<protein>
    <submittedName>
        <fullName evidence="1">Uncharacterized protein</fullName>
    </submittedName>
</protein>
<dbReference type="RefSeq" id="WP_254092522.1">
    <property type="nucleotide sequence ID" value="NZ_JAHESC010000039.1"/>
</dbReference>
<dbReference type="Proteomes" id="UP001319180">
    <property type="component" value="Unassembled WGS sequence"/>
</dbReference>
<accession>A0AAP2DC29</accession>
<evidence type="ECO:0000313" key="1">
    <source>
        <dbReference type="EMBL" id="MBT1689296.1"/>
    </source>
</evidence>
<gene>
    <name evidence="1" type="ORF">KK078_22205</name>
</gene>
<organism evidence="1 2">
    <name type="scientific">Dawidia soli</name>
    <dbReference type="NCBI Taxonomy" id="2782352"/>
    <lineage>
        <taxon>Bacteria</taxon>
        <taxon>Pseudomonadati</taxon>
        <taxon>Bacteroidota</taxon>
        <taxon>Cytophagia</taxon>
        <taxon>Cytophagales</taxon>
        <taxon>Chryseotaleaceae</taxon>
        <taxon>Dawidia</taxon>
    </lineage>
</organism>
<dbReference type="AlphaFoldDB" id="A0AAP2DC29"/>
<dbReference type="EMBL" id="JAHESC010000039">
    <property type="protein sequence ID" value="MBT1689296.1"/>
    <property type="molecule type" value="Genomic_DNA"/>
</dbReference>
<keyword evidence="2" id="KW-1185">Reference proteome</keyword>
<reference evidence="1 2" key="1">
    <citation type="submission" date="2021-05" db="EMBL/GenBank/DDBJ databases">
        <title>A Polyphasic approach of four new species of the genus Ohtaekwangia: Ohtaekwangia histidinii sp. nov., Ohtaekwangia cretensis sp. nov., Ohtaekwangia indiensis sp. nov., Ohtaekwangia reichenbachii sp. nov. from diverse environment.</title>
        <authorList>
            <person name="Octaviana S."/>
        </authorList>
    </citation>
    <scope>NUCLEOTIDE SEQUENCE [LARGE SCALE GENOMIC DNA]</scope>
    <source>
        <strain evidence="1 2">PWU37</strain>
    </source>
</reference>
<comment type="caution">
    <text evidence="1">The sequence shown here is derived from an EMBL/GenBank/DDBJ whole genome shotgun (WGS) entry which is preliminary data.</text>
</comment>
<evidence type="ECO:0000313" key="2">
    <source>
        <dbReference type="Proteomes" id="UP001319180"/>
    </source>
</evidence>
<proteinExistence type="predicted"/>
<name>A0AAP2DC29_9BACT</name>
<sequence>MLYSLDSNKTINTIPYKGEYDVWRNRLSKAEYELIIQELTNKIRGSDIQTSSWMPGKDWTNTVFAPIYSKACKSDYTQAAKFFGLLVWETFLRHPDYWAFGRYELDGIPIQGLTYFRVTPR</sequence>